<evidence type="ECO:0000256" key="2">
    <source>
        <dbReference type="ARBA" id="ARBA00023004"/>
    </source>
</evidence>
<dbReference type="Pfam" id="PF06155">
    <property type="entry name" value="GBBH-like_N"/>
    <property type="match status" value="1"/>
</dbReference>
<dbReference type="GO" id="GO:0016853">
    <property type="term" value="F:isomerase activity"/>
    <property type="evidence" value="ECO:0007669"/>
    <property type="project" value="UniProtKB-KW"/>
</dbReference>
<evidence type="ECO:0000256" key="1">
    <source>
        <dbReference type="ARBA" id="ARBA00022723"/>
    </source>
</evidence>
<dbReference type="Proteomes" id="UP000638188">
    <property type="component" value="Unassembled WGS sequence"/>
</dbReference>
<keyword evidence="2" id="KW-0408">Iron</keyword>
<feature type="domain" description="Gamma-butyrobetaine hydroxylase-like N-terminal" evidence="3">
    <location>
        <begin position="9"/>
        <end position="91"/>
    </location>
</feature>
<protein>
    <submittedName>
        <fullName evidence="4">1-(5-phosphoribosyl)-5-((5-phosphoribosylamino) methylideneamino)imidazole-4-carboxamide isomerase</fullName>
    </submittedName>
</protein>
<dbReference type="InterPro" id="IPR010376">
    <property type="entry name" value="GBBH-like_N"/>
</dbReference>
<accession>A0ABQ1PFR2</accession>
<name>A0ABQ1PFR2_9GAMM</name>
<dbReference type="Gene3D" id="3.30.2020.30">
    <property type="match status" value="1"/>
</dbReference>
<comment type="caution">
    <text evidence="4">The sequence shown here is derived from an EMBL/GenBank/DDBJ whole genome shotgun (WGS) entry which is preliminary data.</text>
</comment>
<dbReference type="EMBL" id="BMFF01000002">
    <property type="protein sequence ID" value="GGC96380.1"/>
    <property type="molecule type" value="Genomic_DNA"/>
</dbReference>
<gene>
    <name evidence="4" type="ORF">GCM10007418_14870</name>
</gene>
<reference evidence="5" key="1">
    <citation type="journal article" date="2019" name="Int. J. Syst. Evol. Microbiol.">
        <title>The Global Catalogue of Microorganisms (GCM) 10K type strain sequencing project: providing services to taxonomists for standard genome sequencing and annotation.</title>
        <authorList>
            <consortium name="The Broad Institute Genomics Platform"/>
            <consortium name="The Broad Institute Genome Sequencing Center for Infectious Disease"/>
            <person name="Wu L."/>
            <person name="Ma J."/>
        </authorList>
    </citation>
    <scope>NUCLEOTIDE SEQUENCE [LARGE SCALE GENOMIC DNA]</scope>
    <source>
        <strain evidence="5">CGMCC 1.12482</strain>
    </source>
</reference>
<dbReference type="InterPro" id="IPR038492">
    <property type="entry name" value="GBBH-like_N_sf"/>
</dbReference>
<keyword evidence="1" id="KW-0479">Metal-binding</keyword>
<dbReference type="RefSeq" id="WP_150276669.1">
    <property type="nucleotide sequence ID" value="NZ_BMFF01000002.1"/>
</dbReference>
<keyword evidence="4" id="KW-0413">Isomerase</keyword>
<evidence type="ECO:0000259" key="3">
    <source>
        <dbReference type="Pfam" id="PF06155"/>
    </source>
</evidence>
<dbReference type="PANTHER" id="PTHR35303">
    <property type="entry name" value="OS02G0197800 PROTEIN"/>
    <property type="match status" value="1"/>
</dbReference>
<keyword evidence="5" id="KW-1185">Reference proteome</keyword>
<organism evidence="4 5">
    <name type="scientific">Halopseudomonas salina</name>
    <dbReference type="NCBI Taxonomy" id="1323744"/>
    <lineage>
        <taxon>Bacteria</taxon>
        <taxon>Pseudomonadati</taxon>
        <taxon>Pseudomonadota</taxon>
        <taxon>Gammaproteobacteria</taxon>
        <taxon>Pseudomonadales</taxon>
        <taxon>Pseudomonadaceae</taxon>
        <taxon>Halopseudomonas</taxon>
    </lineage>
</organism>
<evidence type="ECO:0000313" key="4">
    <source>
        <dbReference type="EMBL" id="GGC96380.1"/>
    </source>
</evidence>
<dbReference type="PANTHER" id="PTHR35303:SF5">
    <property type="entry name" value="OS02G0197800 PROTEIN"/>
    <property type="match status" value="1"/>
</dbReference>
<proteinExistence type="predicted"/>
<sequence length="126" mass="14127">MPAPIPTSIKLQKASRSLRLAYADGKEYALPAEYLRVYSPSAEVRGHGKPVLQTGKQHVSLAGIEQAGRYALKLIFDDGHDSGLYTWDYLHELAVNQESRWQFYLDQLEKAGASRDPHTSAVRFIP</sequence>
<evidence type="ECO:0000313" key="5">
    <source>
        <dbReference type="Proteomes" id="UP000638188"/>
    </source>
</evidence>